<accession>A0A922IL02</accession>
<dbReference type="GeneID" id="75576430"/>
<organism evidence="1 2">
    <name type="scientific">Schistosoma haematobium</name>
    <name type="common">Blood fluke</name>
    <dbReference type="NCBI Taxonomy" id="6185"/>
    <lineage>
        <taxon>Eukaryota</taxon>
        <taxon>Metazoa</taxon>
        <taxon>Spiralia</taxon>
        <taxon>Lophotrochozoa</taxon>
        <taxon>Platyhelminthes</taxon>
        <taxon>Trematoda</taxon>
        <taxon>Digenea</taxon>
        <taxon>Strigeidida</taxon>
        <taxon>Schistosomatoidea</taxon>
        <taxon>Schistosomatidae</taxon>
        <taxon>Schistosoma</taxon>
    </lineage>
</organism>
<dbReference type="RefSeq" id="XP_051065419.1">
    <property type="nucleotide sequence ID" value="XM_051208296.1"/>
</dbReference>
<evidence type="ECO:0000313" key="2">
    <source>
        <dbReference type="Proteomes" id="UP000471633"/>
    </source>
</evidence>
<reference evidence="1" key="4">
    <citation type="journal article" date="2022" name="PLoS Pathog.">
        <title>Chromosome-level genome of Schistosoma haematobium underpins genome-wide explorations of molecular variation.</title>
        <authorList>
            <person name="Stroehlein A.J."/>
            <person name="Korhonen P.K."/>
            <person name="Lee V.V."/>
            <person name="Ralph S.A."/>
            <person name="Mentink-Kane M."/>
            <person name="You H."/>
            <person name="McManus D.P."/>
            <person name="Tchuente L.T."/>
            <person name="Stothard J.R."/>
            <person name="Kaur P."/>
            <person name="Dudchenko O."/>
            <person name="Aiden E.L."/>
            <person name="Yang B."/>
            <person name="Yang H."/>
            <person name="Emery A.M."/>
            <person name="Webster B.L."/>
            <person name="Brindley P.J."/>
            <person name="Rollinson D."/>
            <person name="Chang B.C.H."/>
            <person name="Gasser R.B."/>
            <person name="Young N.D."/>
        </authorList>
    </citation>
    <scope>NUCLEOTIDE SEQUENCE</scope>
</reference>
<dbReference type="CTD" id="75576430"/>
<comment type="caution">
    <text evidence="1">The sequence shown here is derived from an EMBL/GenBank/DDBJ whole genome shotgun (WGS) entry which is preliminary data.</text>
</comment>
<protein>
    <submittedName>
        <fullName evidence="1">Uncharacterized protein</fullName>
    </submittedName>
</protein>
<reference evidence="1" key="3">
    <citation type="submission" date="2021-06" db="EMBL/GenBank/DDBJ databases">
        <title>Chromosome-level genome assembly for S. haematobium.</title>
        <authorList>
            <person name="Stroehlein A.J."/>
        </authorList>
    </citation>
    <scope>NUCLEOTIDE SEQUENCE</scope>
</reference>
<proteinExistence type="predicted"/>
<evidence type="ECO:0000313" key="1">
    <source>
        <dbReference type="EMBL" id="KAH9581278.1"/>
    </source>
</evidence>
<dbReference type="AlphaFoldDB" id="A0A922IL02"/>
<reference evidence="1" key="1">
    <citation type="journal article" date="2012" name="Nat. Genet.">
        <title>Whole-genome sequence of Schistosoma haematobium.</title>
        <authorList>
            <person name="Young N.D."/>
            <person name="Jex A.R."/>
            <person name="Li B."/>
            <person name="Liu S."/>
            <person name="Yang L."/>
            <person name="Xiong Z."/>
            <person name="Li Y."/>
            <person name="Cantacessi C."/>
            <person name="Hall R.S."/>
            <person name="Xu X."/>
            <person name="Chen F."/>
            <person name="Wu X."/>
            <person name="Zerlotini A."/>
            <person name="Oliveira G."/>
            <person name="Hofmann A."/>
            <person name="Zhang G."/>
            <person name="Fang X."/>
            <person name="Kang Y."/>
            <person name="Campbell B.E."/>
            <person name="Loukas A."/>
            <person name="Ranganathan S."/>
            <person name="Rollinson D."/>
            <person name="Rinaldi G."/>
            <person name="Brindley P.J."/>
            <person name="Yang H."/>
            <person name="Wang J."/>
            <person name="Wang J."/>
            <person name="Gasser R.B."/>
        </authorList>
    </citation>
    <scope>NUCLEOTIDE SEQUENCE</scope>
</reference>
<dbReference type="KEGG" id="shx:MS3_00000586"/>
<dbReference type="Proteomes" id="UP000471633">
    <property type="component" value="Unassembled WGS sequence"/>
</dbReference>
<reference evidence="1" key="2">
    <citation type="journal article" date="2019" name="Gigascience">
        <title>High-quality Schistosoma haematobium genome achieved by single-molecule and long-range sequencing.</title>
        <authorList>
            <person name="Stroehlein A.J."/>
            <person name="Korhonen P.K."/>
            <person name="Chong T.M."/>
            <person name="Lim Y.L."/>
            <person name="Chan K.G."/>
            <person name="Webster B."/>
            <person name="Rollinson D."/>
            <person name="Brindley P.J."/>
            <person name="Gasser R.B."/>
            <person name="Young N.D."/>
        </authorList>
    </citation>
    <scope>NUCLEOTIDE SEQUENCE</scope>
</reference>
<dbReference type="EMBL" id="AMPZ03000006">
    <property type="protein sequence ID" value="KAH9581278.1"/>
    <property type="molecule type" value="Genomic_DNA"/>
</dbReference>
<gene>
    <name evidence="1" type="ORF">MS3_00000586</name>
</gene>
<sequence>MHARTLLTAYAYIHSASYIINSLIHSMIHSFPYIYTCTFNTLHSLFADSLILPTALWSELSANKTVVAGSLRLLISNTIEDYMITVTRVIGQRNTATTTILIDQMFISRSYDHRFNSWSNTLT</sequence>
<keyword evidence="2" id="KW-1185">Reference proteome</keyword>
<name>A0A922IL02_SCHHA</name>